<comment type="caution">
    <text evidence="1">The sequence shown here is derived from an EMBL/GenBank/DDBJ whole genome shotgun (WGS) entry which is preliminary data.</text>
</comment>
<protein>
    <submittedName>
        <fullName evidence="1">Uncharacterized protein</fullName>
    </submittedName>
</protein>
<gene>
    <name evidence="1" type="ORF">BaRGS_00037648</name>
</gene>
<proteinExistence type="predicted"/>
<keyword evidence="2" id="KW-1185">Reference proteome</keyword>
<sequence length="87" mass="9719">MVHRTTSNKRQFLGLKPQLSGHLDLLSLGVSGTDLCLPAEYVIQGANVCSLASKLESLKIFTYLGVSREQLTVAYWKHREISNVSHY</sequence>
<evidence type="ECO:0000313" key="2">
    <source>
        <dbReference type="Proteomes" id="UP001519460"/>
    </source>
</evidence>
<organism evidence="1 2">
    <name type="scientific">Batillaria attramentaria</name>
    <dbReference type="NCBI Taxonomy" id="370345"/>
    <lineage>
        <taxon>Eukaryota</taxon>
        <taxon>Metazoa</taxon>
        <taxon>Spiralia</taxon>
        <taxon>Lophotrochozoa</taxon>
        <taxon>Mollusca</taxon>
        <taxon>Gastropoda</taxon>
        <taxon>Caenogastropoda</taxon>
        <taxon>Sorbeoconcha</taxon>
        <taxon>Cerithioidea</taxon>
        <taxon>Batillariidae</taxon>
        <taxon>Batillaria</taxon>
    </lineage>
</organism>
<name>A0ABD0J865_9CAEN</name>
<dbReference type="EMBL" id="JACVVK020000572">
    <property type="protein sequence ID" value="KAK7465185.1"/>
    <property type="molecule type" value="Genomic_DNA"/>
</dbReference>
<accession>A0ABD0J865</accession>
<evidence type="ECO:0000313" key="1">
    <source>
        <dbReference type="EMBL" id="KAK7465185.1"/>
    </source>
</evidence>
<reference evidence="1 2" key="1">
    <citation type="journal article" date="2023" name="Sci. Data">
        <title>Genome assembly of the Korean intertidal mud-creeper Batillaria attramentaria.</title>
        <authorList>
            <person name="Patra A.K."/>
            <person name="Ho P.T."/>
            <person name="Jun S."/>
            <person name="Lee S.J."/>
            <person name="Kim Y."/>
            <person name="Won Y.J."/>
        </authorList>
    </citation>
    <scope>NUCLEOTIDE SEQUENCE [LARGE SCALE GENOMIC DNA]</scope>
    <source>
        <strain evidence="1">Wonlab-2016</strain>
    </source>
</reference>
<dbReference type="AlphaFoldDB" id="A0ABD0J865"/>
<dbReference type="Proteomes" id="UP001519460">
    <property type="component" value="Unassembled WGS sequence"/>
</dbReference>